<evidence type="ECO:0008006" key="4">
    <source>
        <dbReference type="Google" id="ProtNLM"/>
    </source>
</evidence>
<accession>A0A7W9WCW3</accession>
<reference evidence="2 3" key="1">
    <citation type="submission" date="2020-08" db="EMBL/GenBank/DDBJ databases">
        <title>Genomic Encyclopedia of Type Strains, Phase IV (KMG-IV): sequencing the most valuable type-strain genomes for metagenomic binning, comparative biology and taxonomic classification.</title>
        <authorList>
            <person name="Goeker M."/>
        </authorList>
    </citation>
    <scope>NUCLEOTIDE SEQUENCE [LARGE SCALE GENOMIC DNA]</scope>
    <source>
        <strain evidence="2 3">DSM 26718</strain>
    </source>
</reference>
<gene>
    <name evidence="2" type="ORF">HNQ93_004223</name>
</gene>
<dbReference type="AlphaFoldDB" id="A0A7W9WCW3"/>
<protein>
    <recommendedName>
        <fullName evidence="4">Restriction endonuclease</fullName>
    </recommendedName>
</protein>
<evidence type="ECO:0000313" key="3">
    <source>
        <dbReference type="Proteomes" id="UP000532746"/>
    </source>
</evidence>
<dbReference type="Proteomes" id="UP000532746">
    <property type="component" value="Unassembled WGS sequence"/>
</dbReference>
<proteinExistence type="predicted"/>
<evidence type="ECO:0000256" key="1">
    <source>
        <dbReference type="SAM" id="MobiDB-lite"/>
    </source>
</evidence>
<comment type="caution">
    <text evidence="2">The sequence shown here is derived from an EMBL/GenBank/DDBJ whole genome shotgun (WGS) entry which is preliminary data.</text>
</comment>
<feature type="region of interest" description="Disordered" evidence="1">
    <location>
        <begin position="1"/>
        <end position="31"/>
    </location>
</feature>
<evidence type="ECO:0000313" key="2">
    <source>
        <dbReference type="EMBL" id="MBB6061344.1"/>
    </source>
</evidence>
<sequence length="388" mass="42556">MSSSPKQAQLALGFNTQPESSSKQFKPQNAEADQAQAATLLSKAVRKAENIANDGLTINSPIEVGDESYWLTSAELTVLLNDKMVGQSFQGLALRTRSKVAKSSVCEALGYVVPNSFPKVQPRFPGQCFDTYVQKSNNLQVWNEELAPDRRYVIIGVDADDTVTKVRVITGADLAKLDTTGTLTQKYQARLIRGANHLELISPNDTEVLALASSNLAVTLSGISPTDAPSEKQLLPISAIFSKLSSLISMSFPDIGITQERNRGAELHKLVCKALGYDNYKDNGQFPDVNNQLLEVKLQTSTTIDLGLVSPDSEAKLDLEKLFNDNVRHCDVRYAIFFAETKSGVVTITDFYLTTGRDFFSRFTQFGGNVLNKKIQIGLPKGFFLDTI</sequence>
<dbReference type="EMBL" id="JACHGG010000011">
    <property type="protein sequence ID" value="MBB6061344.1"/>
    <property type="molecule type" value="Genomic_DNA"/>
</dbReference>
<organism evidence="2 3">
    <name type="scientific">Hymenobacter luteus</name>
    <dbReference type="NCBI Taxonomy" id="1411122"/>
    <lineage>
        <taxon>Bacteria</taxon>
        <taxon>Pseudomonadati</taxon>
        <taxon>Bacteroidota</taxon>
        <taxon>Cytophagia</taxon>
        <taxon>Cytophagales</taxon>
        <taxon>Hymenobacteraceae</taxon>
        <taxon>Hymenobacter</taxon>
    </lineage>
</organism>
<keyword evidence="3" id="KW-1185">Reference proteome</keyword>
<feature type="compositionally biased region" description="Polar residues" evidence="1">
    <location>
        <begin position="14"/>
        <end position="27"/>
    </location>
</feature>
<name>A0A7W9WCW3_9BACT</name>
<dbReference type="RefSeq" id="WP_215906425.1">
    <property type="nucleotide sequence ID" value="NZ_JACHGG010000011.1"/>
</dbReference>